<dbReference type="GO" id="GO:0046872">
    <property type="term" value="F:metal ion binding"/>
    <property type="evidence" value="ECO:0007669"/>
    <property type="project" value="UniProtKB-KW"/>
</dbReference>
<evidence type="ECO:0000256" key="6">
    <source>
        <dbReference type="ARBA" id="ARBA00023004"/>
    </source>
</evidence>
<comment type="subcellular location">
    <subcellularLocation>
        <location evidence="1">Membrane</location>
        <topology evidence="1">Multi-pass membrane protein</topology>
    </subcellularLocation>
</comment>
<feature type="transmembrane region" description="Helical" evidence="9">
    <location>
        <begin position="12"/>
        <end position="34"/>
    </location>
</feature>
<evidence type="ECO:0000256" key="9">
    <source>
        <dbReference type="SAM" id="Phobius"/>
    </source>
</evidence>
<keyword evidence="6" id="KW-0408">Iron</keyword>
<feature type="transmembrane region" description="Helical" evidence="9">
    <location>
        <begin position="369"/>
        <end position="390"/>
    </location>
</feature>
<dbReference type="PRINTS" id="PR00363">
    <property type="entry name" value="CYTOCHROMEB5"/>
</dbReference>
<dbReference type="Proteomes" id="UP000320762">
    <property type="component" value="Unassembled WGS sequence"/>
</dbReference>
<dbReference type="PROSITE" id="PS00191">
    <property type="entry name" value="CYTOCHROME_B5_1"/>
    <property type="match status" value="1"/>
</dbReference>
<evidence type="ECO:0000256" key="3">
    <source>
        <dbReference type="ARBA" id="ARBA00022692"/>
    </source>
</evidence>
<dbReference type="GO" id="GO:0016020">
    <property type="term" value="C:membrane"/>
    <property type="evidence" value="ECO:0007669"/>
    <property type="project" value="UniProtKB-SubCell"/>
</dbReference>
<dbReference type="PROSITE" id="PS50255">
    <property type="entry name" value="CYTOCHROME_B5_2"/>
    <property type="match status" value="1"/>
</dbReference>
<dbReference type="SUPFAM" id="SSF55856">
    <property type="entry name" value="Cytochrome b5-like heme/steroid binding domain"/>
    <property type="match status" value="1"/>
</dbReference>
<feature type="transmembrane region" description="Helical" evidence="9">
    <location>
        <begin position="256"/>
        <end position="277"/>
    </location>
</feature>
<evidence type="ECO:0000256" key="4">
    <source>
        <dbReference type="ARBA" id="ARBA00022723"/>
    </source>
</evidence>
<organism evidence="11 12">
    <name type="scientific">Schizophyllum amplum</name>
    <dbReference type="NCBI Taxonomy" id="97359"/>
    <lineage>
        <taxon>Eukaryota</taxon>
        <taxon>Fungi</taxon>
        <taxon>Dikarya</taxon>
        <taxon>Basidiomycota</taxon>
        <taxon>Agaricomycotina</taxon>
        <taxon>Agaricomycetes</taxon>
        <taxon>Agaricomycetidae</taxon>
        <taxon>Agaricales</taxon>
        <taxon>Schizophyllaceae</taxon>
        <taxon>Schizophyllum</taxon>
    </lineage>
</organism>
<keyword evidence="2" id="KW-0349">Heme</keyword>
<dbReference type="Pfam" id="PF03547">
    <property type="entry name" value="Mem_trans"/>
    <property type="match status" value="1"/>
</dbReference>
<reference evidence="11 12" key="1">
    <citation type="journal article" date="2019" name="New Phytol.">
        <title>Comparative genomics reveals unique wood-decay strategies and fruiting body development in the Schizophyllaceae.</title>
        <authorList>
            <person name="Almasi E."/>
            <person name="Sahu N."/>
            <person name="Krizsan K."/>
            <person name="Balint B."/>
            <person name="Kovacs G.M."/>
            <person name="Kiss B."/>
            <person name="Cseklye J."/>
            <person name="Drula E."/>
            <person name="Henrissat B."/>
            <person name="Nagy I."/>
            <person name="Chovatia M."/>
            <person name="Adam C."/>
            <person name="LaButti K."/>
            <person name="Lipzen A."/>
            <person name="Riley R."/>
            <person name="Grigoriev I.V."/>
            <person name="Nagy L.G."/>
        </authorList>
    </citation>
    <scope>NUCLEOTIDE SEQUENCE [LARGE SCALE GENOMIC DNA]</scope>
    <source>
        <strain evidence="11 12">NL-1724</strain>
    </source>
</reference>
<dbReference type="InterPro" id="IPR018506">
    <property type="entry name" value="Cyt_B5_heme-BS"/>
</dbReference>
<keyword evidence="5 9" id="KW-1133">Transmembrane helix</keyword>
<dbReference type="PANTHER" id="PTHR31794">
    <property type="entry name" value="AUXIN EFFLUX TRANSPORTER FAMILY PROTEIN (EUROFUNG)"/>
    <property type="match status" value="1"/>
</dbReference>
<sequence length="566" mass="60868">MQNSILTSFIGALQGSVSVLLTITYGIIAGHFKLIKDSSAKDISRLCVKLLQPALLIINVGSEVHVETLRRYFPIIVWSIAYNIISIGIGLLARKFFRMPSFVAPACAFNNTTSLPLLLVQSFAVTGLLDAILLPGESSSAAVDRAKSYFLINAVIGSSLTFSLGPGLLNPHDEDGPSPPQTPGTADANKRLSSTGRPSGPPPLASAENVAERGEANETTALLGSSTLGHGYERSQETYKSLPAVVQGTLHFFTQFVNAPFIGALIGLVLGMVGPLYRQFFTSDGFFSGWLTASVRNIGDLFASLQALTVGVKLLSSYKEMQRGEDAGRMPWGTTVFIVLIRFVFWPAVGIPIIYMLAHKTTLLNSDPVLWFCMMLMPVGPPALKLLALADVSGAEEKEKSSLVKFLSMSYLLSPIISSVPHSSPPPPSSNRAAKMSESRIVTFDELKAHKSKDSMYLLISGKVYDVTKFLDEHPGGDEVIIAEGGQDGTEAFEDVGHSDEARALLPAMLVGDFEKGSALKIKEVKSTAEQKVSSAVETGSNMMYFVPLSLLGAYFAYRFYTTGSA</sequence>
<dbReference type="GO" id="GO:0055085">
    <property type="term" value="P:transmembrane transport"/>
    <property type="evidence" value="ECO:0007669"/>
    <property type="project" value="InterPro"/>
</dbReference>
<keyword evidence="12" id="KW-1185">Reference proteome</keyword>
<keyword evidence="7 9" id="KW-0472">Membrane</keyword>
<dbReference type="EMBL" id="VDMD01000002">
    <property type="protein sequence ID" value="TRM67883.1"/>
    <property type="molecule type" value="Genomic_DNA"/>
</dbReference>
<protein>
    <recommendedName>
        <fullName evidence="10">Cytochrome b5 heme-binding domain-containing protein</fullName>
    </recommendedName>
</protein>
<dbReference type="STRING" id="97359.A0A550CSX7"/>
<dbReference type="OrthoDB" id="191139at2759"/>
<gene>
    <name evidence="11" type="ORF">BD626DRAFT_626268</name>
</gene>
<evidence type="ECO:0000256" key="5">
    <source>
        <dbReference type="ARBA" id="ARBA00022989"/>
    </source>
</evidence>
<evidence type="ECO:0000256" key="7">
    <source>
        <dbReference type="ARBA" id="ARBA00023136"/>
    </source>
</evidence>
<evidence type="ECO:0000256" key="1">
    <source>
        <dbReference type="ARBA" id="ARBA00004141"/>
    </source>
</evidence>
<comment type="caution">
    <text evidence="11">The sequence shown here is derived from an EMBL/GenBank/DDBJ whole genome shotgun (WGS) entry which is preliminary data.</text>
</comment>
<keyword evidence="4" id="KW-0479">Metal-binding</keyword>
<dbReference type="GO" id="GO:0020037">
    <property type="term" value="F:heme binding"/>
    <property type="evidence" value="ECO:0007669"/>
    <property type="project" value="InterPro"/>
</dbReference>
<name>A0A550CSX7_9AGAR</name>
<dbReference type="AlphaFoldDB" id="A0A550CSX7"/>
<accession>A0A550CSX7</accession>
<evidence type="ECO:0000259" key="10">
    <source>
        <dbReference type="PROSITE" id="PS50255"/>
    </source>
</evidence>
<dbReference type="Pfam" id="PF00173">
    <property type="entry name" value="Cyt-b5"/>
    <property type="match status" value="1"/>
</dbReference>
<feature type="domain" description="Cytochrome b5 heme-binding" evidence="10">
    <location>
        <begin position="439"/>
        <end position="515"/>
    </location>
</feature>
<dbReference type="SMART" id="SM01117">
    <property type="entry name" value="Cyt-b5"/>
    <property type="match status" value="1"/>
</dbReference>
<dbReference type="FunFam" id="3.10.120.10:FF:000002">
    <property type="entry name" value="Cytochrome b5 type B"/>
    <property type="match status" value="1"/>
</dbReference>
<dbReference type="PANTHER" id="PTHR31794:SF4">
    <property type="entry name" value="AUXIN EFFLUX TRANSPORTER FAMILY PROTEIN (EUROFUNG)"/>
    <property type="match status" value="1"/>
</dbReference>
<feature type="transmembrane region" description="Helical" evidence="9">
    <location>
        <begin position="336"/>
        <end position="357"/>
    </location>
</feature>
<dbReference type="InterPro" id="IPR036400">
    <property type="entry name" value="Cyt_B5-like_heme/steroid_sf"/>
</dbReference>
<dbReference type="InterPro" id="IPR004776">
    <property type="entry name" value="Mem_transp_PIN-like"/>
</dbReference>
<dbReference type="InterPro" id="IPR001199">
    <property type="entry name" value="Cyt_B5-like_heme/steroid-bd"/>
</dbReference>
<feature type="region of interest" description="Disordered" evidence="8">
    <location>
        <begin position="168"/>
        <end position="212"/>
    </location>
</feature>
<evidence type="ECO:0000313" key="12">
    <source>
        <dbReference type="Proteomes" id="UP000320762"/>
    </source>
</evidence>
<dbReference type="Gene3D" id="3.10.120.10">
    <property type="entry name" value="Cytochrome b5-like heme/steroid binding domain"/>
    <property type="match status" value="1"/>
</dbReference>
<keyword evidence="3 9" id="KW-0812">Transmembrane</keyword>
<evidence type="ECO:0000256" key="2">
    <source>
        <dbReference type="ARBA" id="ARBA00022617"/>
    </source>
</evidence>
<evidence type="ECO:0000256" key="8">
    <source>
        <dbReference type="SAM" id="MobiDB-lite"/>
    </source>
</evidence>
<dbReference type="GO" id="GO:0005783">
    <property type="term" value="C:endoplasmic reticulum"/>
    <property type="evidence" value="ECO:0007669"/>
    <property type="project" value="TreeGrafter"/>
</dbReference>
<feature type="transmembrane region" description="Helical" evidence="9">
    <location>
        <begin position="72"/>
        <end position="93"/>
    </location>
</feature>
<proteinExistence type="predicted"/>
<evidence type="ECO:0000313" key="11">
    <source>
        <dbReference type="EMBL" id="TRM67883.1"/>
    </source>
</evidence>